<dbReference type="GO" id="GO:0005829">
    <property type="term" value="C:cytosol"/>
    <property type="evidence" value="ECO:0007669"/>
    <property type="project" value="TreeGrafter"/>
</dbReference>
<dbReference type="EMBL" id="JAOCDH010000009">
    <property type="protein sequence ID" value="MDH0701800.1"/>
    <property type="molecule type" value="Genomic_DNA"/>
</dbReference>
<reference evidence="2" key="1">
    <citation type="submission" date="2022-09" db="EMBL/GenBank/DDBJ databases">
        <title>Intensive care unit water sources are persistently colonized with multi-drug resistant bacteria and are the site of extensive horizontal gene transfer of antibiotic resistance genes.</title>
        <authorList>
            <person name="Diorio-Toth L."/>
        </authorList>
    </citation>
    <scope>NUCLEOTIDE SEQUENCE</scope>
    <source>
        <strain evidence="2">GD03863</strain>
    </source>
</reference>
<dbReference type="InterPro" id="IPR001650">
    <property type="entry name" value="Helicase_C-like"/>
</dbReference>
<evidence type="ECO:0000313" key="2">
    <source>
        <dbReference type="EMBL" id="MDH0701800.1"/>
    </source>
</evidence>
<gene>
    <name evidence="2" type="ORF">N5D41_09895</name>
</gene>
<dbReference type="GO" id="GO:0004386">
    <property type="term" value="F:helicase activity"/>
    <property type="evidence" value="ECO:0007669"/>
    <property type="project" value="UniProtKB-KW"/>
</dbReference>
<dbReference type="GO" id="GO:0005524">
    <property type="term" value="F:ATP binding"/>
    <property type="evidence" value="ECO:0007669"/>
    <property type="project" value="InterPro"/>
</dbReference>
<dbReference type="Gene3D" id="3.40.50.300">
    <property type="entry name" value="P-loop containing nucleotide triphosphate hydrolases"/>
    <property type="match status" value="2"/>
</dbReference>
<evidence type="ECO:0000313" key="3">
    <source>
        <dbReference type="Proteomes" id="UP001161137"/>
    </source>
</evidence>
<dbReference type="InterPro" id="IPR050742">
    <property type="entry name" value="Helicase_Restrict-Modif_Enz"/>
</dbReference>
<feature type="domain" description="Helicase ATP-binding" evidence="1">
    <location>
        <begin position="33"/>
        <end position="204"/>
    </location>
</feature>
<dbReference type="CDD" id="cd18785">
    <property type="entry name" value="SF2_C"/>
    <property type="match status" value="1"/>
</dbReference>
<evidence type="ECO:0000259" key="1">
    <source>
        <dbReference type="PROSITE" id="PS51192"/>
    </source>
</evidence>
<dbReference type="Pfam" id="PF04851">
    <property type="entry name" value="ResIII"/>
    <property type="match status" value="1"/>
</dbReference>
<dbReference type="InterPro" id="IPR027417">
    <property type="entry name" value="P-loop_NTPase"/>
</dbReference>
<dbReference type="SMART" id="SM00487">
    <property type="entry name" value="DEXDc"/>
    <property type="match status" value="1"/>
</dbReference>
<keyword evidence="2" id="KW-0347">Helicase</keyword>
<dbReference type="Pfam" id="PF00271">
    <property type="entry name" value="Helicase_C"/>
    <property type="match status" value="1"/>
</dbReference>
<accession>A0AA42ILS3</accession>
<dbReference type="RefSeq" id="WP_239331130.1">
    <property type="nucleotide sequence ID" value="NZ_JAOCDH010000009.1"/>
</dbReference>
<dbReference type="InterPro" id="IPR006935">
    <property type="entry name" value="Helicase/UvrB_N"/>
</dbReference>
<keyword evidence="2" id="KW-0547">Nucleotide-binding</keyword>
<dbReference type="Proteomes" id="UP001161137">
    <property type="component" value="Unassembled WGS sequence"/>
</dbReference>
<name>A0AA42ILS3_9GAMM</name>
<dbReference type="PROSITE" id="PS51192">
    <property type="entry name" value="HELICASE_ATP_BIND_1"/>
    <property type="match status" value="1"/>
</dbReference>
<dbReference type="GO" id="GO:0003677">
    <property type="term" value="F:DNA binding"/>
    <property type="evidence" value="ECO:0007669"/>
    <property type="project" value="InterPro"/>
</dbReference>
<keyword evidence="2" id="KW-0378">Hydrolase</keyword>
<proteinExistence type="predicted"/>
<dbReference type="SUPFAM" id="SSF52540">
    <property type="entry name" value="P-loop containing nucleoside triphosphate hydrolases"/>
    <property type="match status" value="1"/>
</dbReference>
<dbReference type="PANTHER" id="PTHR47396">
    <property type="entry name" value="TYPE I RESTRICTION ENZYME ECOKI R PROTEIN"/>
    <property type="match status" value="1"/>
</dbReference>
<dbReference type="PANTHER" id="PTHR47396:SF1">
    <property type="entry name" value="ATP-DEPENDENT HELICASE IRC3-RELATED"/>
    <property type="match status" value="1"/>
</dbReference>
<organism evidence="2 3">
    <name type="scientific">Ectopseudomonas toyotomiensis</name>
    <dbReference type="NCBI Taxonomy" id="554344"/>
    <lineage>
        <taxon>Bacteria</taxon>
        <taxon>Pseudomonadati</taxon>
        <taxon>Pseudomonadota</taxon>
        <taxon>Gammaproteobacteria</taxon>
        <taxon>Pseudomonadales</taxon>
        <taxon>Pseudomonadaceae</taxon>
        <taxon>Ectopseudomonas</taxon>
    </lineage>
</organism>
<protein>
    <submittedName>
        <fullName evidence="2">DEAD/DEAH box helicase family protein</fullName>
    </submittedName>
</protein>
<dbReference type="GO" id="GO:0016787">
    <property type="term" value="F:hydrolase activity"/>
    <property type="evidence" value="ECO:0007669"/>
    <property type="project" value="InterPro"/>
</dbReference>
<keyword evidence="2" id="KW-0067">ATP-binding</keyword>
<dbReference type="InterPro" id="IPR014001">
    <property type="entry name" value="Helicase_ATP-bd"/>
</dbReference>
<dbReference type="AlphaFoldDB" id="A0AA42ILS3"/>
<comment type="caution">
    <text evidence="2">The sequence shown here is derived from an EMBL/GenBank/DDBJ whole genome shotgun (WGS) entry which is preliminary data.</text>
</comment>
<sequence length="601" mass="67554">MTNPFQDREPHIENNERIRTPQKGVFLALKEVFAAGGEEREFAVILPVGCGKSGSITISPFAFRSRRTLVVAPGVAIAQQLAGDFDPSNPNMFYQKCAVLVGAPYPEPVEIRGTTTNRADLDEAHVVITNIQQLQGGNSNRWLRQLPADYFDLVLVDEGHHGLAESWQALKAQFPEAQIVNFSATPMRADGQLMEGRVIYTYPIFEAIREGYVKRLKAVQLNPRTLRYVRREDGQEIEVGLDEVRRLGEEDADFRRSIVTSTETLNTIVDASIRELHRLREETGETRLKIIASALNYEHCRQVVEAYLARGLRASYVHSRENAPANLRVMQWLESHELDVIVQVRKLGEGFDHPYLSVAAVFSIFSNLSPFVQFVGRIMRVIRQNAPGDVLNQGVVVFHAGANIARRWVDFQEFSEADRDYFDQLLPLEEVDPDHAPVERQVEPVPHDLDGVEVRSQSDVHVEEIPLLLDDEALAALRVLQERGYTANDVAAAYQTLQPLPTTRVRERQAMRDGLPIRVRTAAGRILGERDINPNGRELDTRCLGRTNLIVMIAAINSQVNTFVGMGTGQRHEFSREMHDRIDQGFDGILAAAVREVFGGN</sequence>